<dbReference type="EC" id="2.7.8.31" evidence="4"/>
<evidence type="ECO:0000256" key="1">
    <source>
        <dbReference type="ARBA" id="ARBA00006464"/>
    </source>
</evidence>
<dbReference type="PATRIC" id="fig|1813736.3.peg.6594"/>
<keyword evidence="4" id="KW-0808">Transferase</keyword>
<evidence type="ECO:0000256" key="2">
    <source>
        <dbReference type="SAM" id="Phobius"/>
    </source>
</evidence>
<dbReference type="Proteomes" id="UP000076079">
    <property type="component" value="Chromosome"/>
</dbReference>
<dbReference type="Pfam" id="PF02397">
    <property type="entry name" value="Bac_transf"/>
    <property type="match status" value="1"/>
</dbReference>
<evidence type="ECO:0000313" key="5">
    <source>
        <dbReference type="Proteomes" id="UP000076079"/>
    </source>
</evidence>
<name>A0A143PX98_LUTPR</name>
<keyword evidence="2" id="KW-0472">Membrane</keyword>
<keyword evidence="5" id="KW-1185">Reference proteome</keyword>
<evidence type="ECO:0000259" key="3">
    <source>
        <dbReference type="Pfam" id="PF02397"/>
    </source>
</evidence>
<gene>
    <name evidence="4" type="primary">wcaJ_3</name>
    <name evidence="4" type="ORF">LuPra_06277</name>
</gene>
<dbReference type="EMBL" id="CP015136">
    <property type="protein sequence ID" value="AMY12991.1"/>
    <property type="molecule type" value="Genomic_DNA"/>
</dbReference>
<dbReference type="InterPro" id="IPR003362">
    <property type="entry name" value="Bact_transf"/>
</dbReference>
<protein>
    <submittedName>
        <fullName evidence="4">UDP-glucose:undecaprenyl-phosphate glucose-1-phosphate transferase</fullName>
        <ecNumber evidence="4">2.7.8.31</ecNumber>
    </submittedName>
</protein>
<keyword evidence="2" id="KW-0812">Transmembrane</keyword>
<dbReference type="GO" id="GO:0089702">
    <property type="term" value="F:undecaprenyl-phosphate glucose phosphotransferase activity"/>
    <property type="evidence" value="ECO:0007669"/>
    <property type="project" value="UniProtKB-EC"/>
</dbReference>
<dbReference type="PANTHER" id="PTHR30576:SF10">
    <property type="entry name" value="SLL5057 PROTEIN"/>
    <property type="match status" value="1"/>
</dbReference>
<feature type="transmembrane region" description="Helical" evidence="2">
    <location>
        <begin position="175"/>
        <end position="196"/>
    </location>
</feature>
<dbReference type="AlphaFoldDB" id="A0A143PX98"/>
<proteinExistence type="inferred from homology"/>
<sequence>MNAPLTGMDIGRQSAPVTRADGRPREAYLLGQRLFKDTLVRERKRADRLNASFAVIVLDRGHDTDGDWGSVLRAAGLVKRDGDMLGWLEQGTVLGLILPEASRDLTHKVVRRLRRHLAADPEAAGTASLSTRVYVHGARWKDTGAHLPPVDLLIDAFVPVHTDRAADLAKRAVDIVGSVLLLALFAPLMLLAYLSVRMTSPGAALFRQVRIGRRGEPFTMLKFRSMRADAGNALHNEYVTWFITSSGTQPRSGGEVFKLTNDSRVTAVGNLLRKTSLDELPQFWNVLRGDMSLVGPRPPLPFEVDKYQPWHRRRVLEAKPGITGLWQVNGRSRTTFDEMVRMDLEYARTRTLWGDIRILAATPFAMFKGAA</sequence>
<reference evidence="4 5" key="1">
    <citation type="journal article" date="2016" name="Genome Announc.">
        <title>First Complete Genome Sequence of a Subdivision 6 Acidobacterium Strain.</title>
        <authorList>
            <person name="Huang S."/>
            <person name="Vieira S."/>
            <person name="Bunk B."/>
            <person name="Riedel T."/>
            <person name="Sproer C."/>
            <person name="Overmann J."/>
        </authorList>
    </citation>
    <scope>NUCLEOTIDE SEQUENCE [LARGE SCALE GENOMIC DNA]</scope>
    <source>
        <strain evidence="5">DSM 100886 HEG_-6_39</strain>
    </source>
</reference>
<keyword evidence="2" id="KW-1133">Transmembrane helix</keyword>
<evidence type="ECO:0000313" key="4">
    <source>
        <dbReference type="EMBL" id="AMY12991.1"/>
    </source>
</evidence>
<accession>A0A143PX98</accession>
<dbReference type="RefSeq" id="WP_234800640.1">
    <property type="nucleotide sequence ID" value="NZ_CP015136.1"/>
</dbReference>
<dbReference type="PANTHER" id="PTHR30576">
    <property type="entry name" value="COLANIC BIOSYNTHESIS UDP-GLUCOSE LIPID CARRIER TRANSFERASE"/>
    <property type="match status" value="1"/>
</dbReference>
<organism evidence="4 5">
    <name type="scientific">Luteitalea pratensis</name>
    <dbReference type="NCBI Taxonomy" id="1855912"/>
    <lineage>
        <taxon>Bacteria</taxon>
        <taxon>Pseudomonadati</taxon>
        <taxon>Acidobacteriota</taxon>
        <taxon>Vicinamibacteria</taxon>
        <taxon>Vicinamibacterales</taxon>
        <taxon>Vicinamibacteraceae</taxon>
        <taxon>Luteitalea</taxon>
    </lineage>
</organism>
<comment type="similarity">
    <text evidence="1">Belongs to the bacterial sugar transferase family.</text>
</comment>
<feature type="domain" description="Bacterial sugar transferase" evidence="3">
    <location>
        <begin position="170"/>
        <end position="368"/>
    </location>
</feature>
<dbReference type="KEGG" id="abac:LuPra_06277"/>
<reference evidence="5" key="2">
    <citation type="submission" date="2016-04" db="EMBL/GenBank/DDBJ databases">
        <title>First Complete Genome Sequence of a Subdivision 6 Acidobacterium.</title>
        <authorList>
            <person name="Huang S."/>
            <person name="Vieira S."/>
            <person name="Bunk B."/>
            <person name="Riedel T."/>
            <person name="Sproeer C."/>
            <person name="Overmann J."/>
        </authorList>
    </citation>
    <scope>NUCLEOTIDE SEQUENCE [LARGE SCALE GENOMIC DNA]</scope>
    <source>
        <strain evidence="5">DSM 100886 HEG_-6_39</strain>
    </source>
</reference>
<dbReference type="STRING" id="1855912.LuPra_06277"/>